<comment type="similarity">
    <text evidence="2 6">Belongs to the ABC-3 integral membrane protein family.</text>
</comment>
<keyword evidence="6" id="KW-0813">Transport</keyword>
<feature type="compositionally biased region" description="Polar residues" evidence="7">
    <location>
        <begin position="288"/>
        <end position="298"/>
    </location>
</feature>
<evidence type="ECO:0000256" key="7">
    <source>
        <dbReference type="SAM" id="MobiDB-lite"/>
    </source>
</evidence>
<gene>
    <name evidence="9" type="ORF">MPOR_54090</name>
</gene>
<accession>A0A6N4VJH3</accession>
<dbReference type="InterPro" id="IPR001626">
    <property type="entry name" value="ABC_TroCD"/>
</dbReference>
<feature type="region of interest" description="Disordered" evidence="7">
    <location>
        <begin position="285"/>
        <end position="318"/>
    </location>
</feature>
<feature type="transmembrane region" description="Helical" evidence="8">
    <location>
        <begin position="66"/>
        <end position="89"/>
    </location>
</feature>
<proteinExistence type="inferred from homology"/>
<dbReference type="EMBL" id="AP022570">
    <property type="protein sequence ID" value="BBX54383.1"/>
    <property type="molecule type" value="Genomic_DNA"/>
</dbReference>
<dbReference type="GO" id="GO:0043190">
    <property type="term" value="C:ATP-binding cassette (ABC) transporter complex"/>
    <property type="evidence" value="ECO:0007669"/>
    <property type="project" value="InterPro"/>
</dbReference>
<feature type="transmembrane region" description="Helical" evidence="8">
    <location>
        <begin position="232"/>
        <end position="252"/>
    </location>
</feature>
<keyword evidence="5 8" id="KW-0472">Membrane</keyword>
<dbReference type="Pfam" id="PF00950">
    <property type="entry name" value="ABC-3"/>
    <property type="match status" value="1"/>
</dbReference>
<dbReference type="Gene3D" id="1.10.3470.10">
    <property type="entry name" value="ABC transporter involved in vitamin B12 uptake, BtuC"/>
    <property type="match status" value="1"/>
</dbReference>
<evidence type="ECO:0000256" key="8">
    <source>
        <dbReference type="SAM" id="Phobius"/>
    </source>
</evidence>
<feature type="transmembrane region" description="Helical" evidence="8">
    <location>
        <begin position="144"/>
        <end position="162"/>
    </location>
</feature>
<protein>
    <submittedName>
        <fullName evidence="9">Zinc ABC transporter permease</fullName>
    </submittedName>
</protein>
<dbReference type="InterPro" id="IPR037294">
    <property type="entry name" value="ABC_BtuC-like"/>
</dbReference>
<feature type="transmembrane region" description="Helical" evidence="8">
    <location>
        <begin position="207"/>
        <end position="225"/>
    </location>
</feature>
<dbReference type="PANTHER" id="PTHR30477">
    <property type="entry name" value="ABC-TRANSPORTER METAL-BINDING PROTEIN"/>
    <property type="match status" value="1"/>
</dbReference>
<keyword evidence="3 6" id="KW-0812">Transmembrane</keyword>
<evidence type="ECO:0000256" key="3">
    <source>
        <dbReference type="ARBA" id="ARBA00022692"/>
    </source>
</evidence>
<dbReference type="RefSeq" id="WP_163679500.1">
    <property type="nucleotide sequence ID" value="NZ_AP022570.1"/>
</dbReference>
<dbReference type="PANTHER" id="PTHR30477:SF0">
    <property type="entry name" value="METAL TRANSPORT SYSTEM MEMBRANE PROTEIN TM_0125-RELATED"/>
    <property type="match status" value="1"/>
</dbReference>
<keyword evidence="10" id="KW-1185">Reference proteome</keyword>
<dbReference type="GO" id="GO:0055085">
    <property type="term" value="P:transmembrane transport"/>
    <property type="evidence" value="ECO:0007669"/>
    <property type="project" value="InterPro"/>
</dbReference>
<reference evidence="9 10" key="1">
    <citation type="journal article" date="2019" name="Emerg. Microbes Infect.">
        <title>Comprehensive subspecies identification of 175 nontuberculous mycobacteria species based on 7547 genomic profiles.</title>
        <authorList>
            <person name="Matsumoto Y."/>
            <person name="Kinjo T."/>
            <person name="Motooka D."/>
            <person name="Nabeya D."/>
            <person name="Jung N."/>
            <person name="Uechi K."/>
            <person name="Horii T."/>
            <person name="Iida T."/>
            <person name="Fujita J."/>
            <person name="Nakamura S."/>
        </authorList>
    </citation>
    <scope>NUCLEOTIDE SEQUENCE [LARGE SCALE GENOMIC DNA]</scope>
    <source>
        <strain evidence="9 10">JCM 12603</strain>
    </source>
</reference>
<evidence type="ECO:0000313" key="10">
    <source>
        <dbReference type="Proteomes" id="UP000466785"/>
    </source>
</evidence>
<feature type="transmembrane region" description="Helical" evidence="8">
    <location>
        <begin position="26"/>
        <end position="46"/>
    </location>
</feature>
<sequence>MTQSLVAMGYQDNWVQILGSSFMRNAWLGGTIVALAAGLIGYFIVVRNSSFAAHALAHIGLPGATGAVLLGLPAVLGLGVFCVGGALAIGALGKRASDRDVATGTVLAFATGLGLFFNSLATRNSSTLTNVLFGNLLAITNEQLGGFLGLLLVLAACMAFIYRPLLFTSVNSQVAEAKGVPVRGLSVVFMVLLAFTVTMAVQAVGTLLLFALVVTPAATALIFTARPVYAMAVSAGIGVFSVWAGLALSAMFNLPPSFLVVTIACGIWLVVWLVVWLGARVPRPKRTSAAQPGASTNLGEHVQESSAEAPRDPGLTRG</sequence>
<evidence type="ECO:0000256" key="6">
    <source>
        <dbReference type="RuleBase" id="RU003943"/>
    </source>
</evidence>
<feature type="transmembrane region" description="Helical" evidence="8">
    <location>
        <begin position="182"/>
        <end position="201"/>
    </location>
</feature>
<organism evidence="9 10">
    <name type="scientific">Mycolicibacterium poriferae</name>
    <dbReference type="NCBI Taxonomy" id="39694"/>
    <lineage>
        <taxon>Bacteria</taxon>
        <taxon>Bacillati</taxon>
        <taxon>Actinomycetota</taxon>
        <taxon>Actinomycetes</taxon>
        <taxon>Mycobacteriales</taxon>
        <taxon>Mycobacteriaceae</taxon>
        <taxon>Mycolicibacterium</taxon>
    </lineage>
</organism>
<evidence type="ECO:0000256" key="1">
    <source>
        <dbReference type="ARBA" id="ARBA00004141"/>
    </source>
</evidence>
<feature type="transmembrane region" description="Helical" evidence="8">
    <location>
        <begin position="101"/>
        <end position="121"/>
    </location>
</feature>
<feature type="transmembrane region" description="Helical" evidence="8">
    <location>
        <begin position="258"/>
        <end position="279"/>
    </location>
</feature>
<dbReference type="SUPFAM" id="SSF81345">
    <property type="entry name" value="ABC transporter involved in vitamin B12 uptake, BtuC"/>
    <property type="match status" value="1"/>
</dbReference>
<evidence type="ECO:0000313" key="9">
    <source>
        <dbReference type="EMBL" id="BBX54383.1"/>
    </source>
</evidence>
<evidence type="ECO:0000256" key="4">
    <source>
        <dbReference type="ARBA" id="ARBA00022989"/>
    </source>
</evidence>
<dbReference type="KEGG" id="mpof:MPOR_54090"/>
<dbReference type="AlphaFoldDB" id="A0A6N4VJH3"/>
<comment type="subcellular location">
    <subcellularLocation>
        <location evidence="6">Cell membrane</location>
        <topology evidence="6">Multi-pass membrane protein</topology>
    </subcellularLocation>
    <subcellularLocation>
        <location evidence="1">Membrane</location>
        <topology evidence="1">Multi-pass membrane protein</topology>
    </subcellularLocation>
</comment>
<dbReference type="Proteomes" id="UP000466785">
    <property type="component" value="Chromosome"/>
</dbReference>
<name>A0A6N4VJH3_9MYCO</name>
<evidence type="ECO:0000256" key="5">
    <source>
        <dbReference type="ARBA" id="ARBA00023136"/>
    </source>
</evidence>
<keyword evidence="4 8" id="KW-1133">Transmembrane helix</keyword>
<evidence type="ECO:0000256" key="2">
    <source>
        <dbReference type="ARBA" id="ARBA00008034"/>
    </source>
</evidence>